<sequence>MAQKWYRKYDSTISIITIVGVLISLILLIVFVYLVYRRTLKKAEAAQQAAVASSLAACELVLAPSSTFTSQIGIVPPGITAACKELLMHA</sequence>
<dbReference type="AlphaFoldDB" id="X1A9Y4"/>
<gene>
    <name evidence="2" type="ORF">S01H4_21045</name>
</gene>
<accession>X1A9Y4</accession>
<feature type="transmembrane region" description="Helical" evidence="1">
    <location>
        <begin position="12"/>
        <end position="36"/>
    </location>
</feature>
<evidence type="ECO:0000256" key="1">
    <source>
        <dbReference type="SAM" id="Phobius"/>
    </source>
</evidence>
<keyword evidence="1" id="KW-0812">Transmembrane</keyword>
<proteinExistence type="predicted"/>
<dbReference type="EMBL" id="BART01009504">
    <property type="protein sequence ID" value="GAG69473.1"/>
    <property type="molecule type" value="Genomic_DNA"/>
</dbReference>
<reference evidence="2" key="1">
    <citation type="journal article" date="2014" name="Front. Microbiol.">
        <title>High frequency of phylogenetically diverse reductive dehalogenase-homologous genes in deep subseafloor sedimentary metagenomes.</title>
        <authorList>
            <person name="Kawai M."/>
            <person name="Futagami T."/>
            <person name="Toyoda A."/>
            <person name="Takaki Y."/>
            <person name="Nishi S."/>
            <person name="Hori S."/>
            <person name="Arai W."/>
            <person name="Tsubouchi T."/>
            <person name="Morono Y."/>
            <person name="Uchiyama I."/>
            <person name="Ito T."/>
            <person name="Fujiyama A."/>
            <person name="Inagaki F."/>
            <person name="Takami H."/>
        </authorList>
    </citation>
    <scope>NUCLEOTIDE SEQUENCE</scope>
    <source>
        <strain evidence="2">Expedition CK06-06</strain>
    </source>
</reference>
<evidence type="ECO:0000313" key="2">
    <source>
        <dbReference type="EMBL" id="GAG69473.1"/>
    </source>
</evidence>
<name>X1A9Y4_9ZZZZ</name>
<keyword evidence="1" id="KW-1133">Transmembrane helix</keyword>
<keyword evidence="1" id="KW-0472">Membrane</keyword>
<comment type="caution">
    <text evidence="2">The sequence shown here is derived from an EMBL/GenBank/DDBJ whole genome shotgun (WGS) entry which is preliminary data.</text>
</comment>
<protein>
    <submittedName>
        <fullName evidence="2">Uncharacterized protein</fullName>
    </submittedName>
</protein>
<organism evidence="2">
    <name type="scientific">marine sediment metagenome</name>
    <dbReference type="NCBI Taxonomy" id="412755"/>
    <lineage>
        <taxon>unclassified sequences</taxon>
        <taxon>metagenomes</taxon>
        <taxon>ecological metagenomes</taxon>
    </lineage>
</organism>